<dbReference type="RefSeq" id="WP_377721616.1">
    <property type="nucleotide sequence ID" value="NZ_JBHSAM010000034.1"/>
</dbReference>
<evidence type="ECO:0000313" key="2">
    <source>
        <dbReference type="Proteomes" id="UP001595715"/>
    </source>
</evidence>
<dbReference type="Proteomes" id="UP001595715">
    <property type="component" value="Unassembled WGS sequence"/>
</dbReference>
<protein>
    <submittedName>
        <fullName evidence="1">Uncharacterized protein</fullName>
    </submittedName>
</protein>
<dbReference type="EMBL" id="JBHSAM010000034">
    <property type="protein sequence ID" value="MFC4103027.1"/>
    <property type="molecule type" value="Genomic_DNA"/>
</dbReference>
<name>A0ABV8KAT2_9BACL</name>
<accession>A0ABV8KAT2</accession>
<sequence>MNDEYRPAQLNAEQLNELRQTEEHLRSASNTNIVLIAYEKDNEPSGKGRV</sequence>
<gene>
    <name evidence="1" type="ORF">ACFOZ8_25720</name>
</gene>
<keyword evidence="2" id="KW-1185">Reference proteome</keyword>
<evidence type="ECO:0000313" key="1">
    <source>
        <dbReference type="EMBL" id="MFC4103027.1"/>
    </source>
</evidence>
<organism evidence="1 2">
    <name type="scientific">Paenibacillus xanthanilyticus</name>
    <dbReference type="NCBI Taxonomy" id="1783531"/>
    <lineage>
        <taxon>Bacteria</taxon>
        <taxon>Bacillati</taxon>
        <taxon>Bacillota</taxon>
        <taxon>Bacilli</taxon>
        <taxon>Bacillales</taxon>
        <taxon>Paenibacillaceae</taxon>
        <taxon>Paenibacillus</taxon>
    </lineage>
</organism>
<comment type="caution">
    <text evidence="1">The sequence shown here is derived from an EMBL/GenBank/DDBJ whole genome shotgun (WGS) entry which is preliminary data.</text>
</comment>
<reference evidence="2" key="1">
    <citation type="journal article" date="2019" name="Int. J. Syst. Evol. Microbiol.">
        <title>The Global Catalogue of Microorganisms (GCM) 10K type strain sequencing project: providing services to taxonomists for standard genome sequencing and annotation.</title>
        <authorList>
            <consortium name="The Broad Institute Genomics Platform"/>
            <consortium name="The Broad Institute Genome Sequencing Center for Infectious Disease"/>
            <person name="Wu L."/>
            <person name="Ma J."/>
        </authorList>
    </citation>
    <scope>NUCLEOTIDE SEQUENCE [LARGE SCALE GENOMIC DNA]</scope>
    <source>
        <strain evidence="2">IBRC-M 10987</strain>
    </source>
</reference>
<proteinExistence type="predicted"/>